<organism evidence="3 4">
    <name type="scientific">Propionispora vibrioides</name>
    <dbReference type="NCBI Taxonomy" id="112903"/>
    <lineage>
        <taxon>Bacteria</taxon>
        <taxon>Bacillati</taxon>
        <taxon>Bacillota</taxon>
        <taxon>Negativicutes</taxon>
        <taxon>Selenomonadales</taxon>
        <taxon>Sporomusaceae</taxon>
        <taxon>Propionispora</taxon>
    </lineage>
</organism>
<keyword evidence="4" id="KW-1185">Reference proteome</keyword>
<evidence type="ECO:0000313" key="3">
    <source>
        <dbReference type="EMBL" id="SEO78316.1"/>
    </source>
</evidence>
<sequence>MLKWSDAKTIQAELEKRWQSGRILQHVLAQDDLFPLKISLKRPQNSEINTNFSEIFAWIKSLKEKSKQNLGHGYELVEKEIHHRQSGRNVIPTHVVIPTVQDALRLLKKEREAKWFGELTKMIMTEWPILSEWVFEHPIKVLEIGEEWNQIVAVLKWFSGHHRSGLYLRQLDISGIDTKFIEQRKSLFTKLLDIVLPEQAIDKNNTIFELRYGLQMKPIRIRFRLLDPMLLAQGVSDMEIPLSQFAAFSPAVDRVFITENEINGLAFPPVSKSLVVFRLGYGLDVLKFIPWLRDKDVYYWGDIDTHGFAMLNQIRHFLPQTKSLLMNETVLLDHKKLWSDEDKPVVGELTKLTGEEKQLFVSLQDDKWGKGVRLEQERIAFNYLVRDLDGLSVL</sequence>
<proteinExistence type="predicted"/>
<dbReference type="Pfam" id="PF11795">
    <property type="entry name" value="DUF3322"/>
    <property type="match status" value="1"/>
</dbReference>
<dbReference type="InterPro" id="IPR024534">
    <property type="entry name" value="JetD_C"/>
</dbReference>
<dbReference type="PIRSF" id="PIRSF028408">
    <property type="entry name" value="UCP028408"/>
    <property type="match status" value="1"/>
</dbReference>
<feature type="domain" description="Wadjet protein JetD C-terminal" evidence="1">
    <location>
        <begin position="213"/>
        <end position="386"/>
    </location>
</feature>
<evidence type="ECO:0000313" key="4">
    <source>
        <dbReference type="Proteomes" id="UP000198847"/>
    </source>
</evidence>
<dbReference type="InterPro" id="IPR024537">
    <property type="entry name" value="DUF3322"/>
</dbReference>
<dbReference type="STRING" id="112903.SAMN04490178_10572"/>
<dbReference type="Proteomes" id="UP000198847">
    <property type="component" value="Unassembled WGS sequence"/>
</dbReference>
<accession>A0A1H8SIG8</accession>
<dbReference type="Pfam" id="PF09983">
    <property type="entry name" value="JetD_C"/>
    <property type="match status" value="1"/>
</dbReference>
<dbReference type="EMBL" id="FODY01000005">
    <property type="protein sequence ID" value="SEO78316.1"/>
    <property type="molecule type" value="Genomic_DNA"/>
</dbReference>
<evidence type="ECO:0000259" key="2">
    <source>
        <dbReference type="Pfam" id="PF11795"/>
    </source>
</evidence>
<feature type="domain" description="DUF3322" evidence="2">
    <location>
        <begin position="9"/>
        <end position="193"/>
    </location>
</feature>
<gene>
    <name evidence="3" type="ORF">SAMN04490178_10572</name>
</gene>
<evidence type="ECO:0008006" key="5">
    <source>
        <dbReference type="Google" id="ProtNLM"/>
    </source>
</evidence>
<dbReference type="OrthoDB" id="322908at2"/>
<protein>
    <recommendedName>
        <fullName evidence="5">Wadjet protein JetD C-terminal domain-containing protein</fullName>
    </recommendedName>
</protein>
<dbReference type="InterPro" id="IPR014544">
    <property type="entry name" value="UCP028408"/>
</dbReference>
<reference evidence="3 4" key="1">
    <citation type="submission" date="2016-10" db="EMBL/GenBank/DDBJ databases">
        <authorList>
            <person name="de Groot N.N."/>
        </authorList>
    </citation>
    <scope>NUCLEOTIDE SEQUENCE [LARGE SCALE GENOMIC DNA]</scope>
    <source>
        <strain evidence="3 4">DSM 13305</strain>
    </source>
</reference>
<evidence type="ECO:0000259" key="1">
    <source>
        <dbReference type="Pfam" id="PF09983"/>
    </source>
</evidence>
<name>A0A1H8SIG8_9FIRM</name>
<dbReference type="AlphaFoldDB" id="A0A1H8SIG8"/>
<dbReference type="RefSeq" id="WP_091744767.1">
    <property type="nucleotide sequence ID" value="NZ_FODY01000005.1"/>
</dbReference>